<accession>A0A6B2K074</accession>
<dbReference type="PANTHER" id="PTHR42872">
    <property type="entry name" value="PROTEIN-GLUTAMATE METHYLESTERASE/PROTEIN-GLUTAMINE GLUTAMINASE"/>
    <property type="match status" value="1"/>
</dbReference>
<dbReference type="EMBL" id="JAAGAB010000003">
    <property type="protein sequence ID" value="NDV01844.1"/>
    <property type="molecule type" value="Genomic_DNA"/>
</dbReference>
<evidence type="ECO:0000256" key="2">
    <source>
        <dbReference type="ARBA" id="ARBA00039140"/>
    </source>
</evidence>
<dbReference type="GO" id="GO:0005737">
    <property type="term" value="C:cytoplasm"/>
    <property type="evidence" value="ECO:0007669"/>
    <property type="project" value="InterPro"/>
</dbReference>
<dbReference type="SUPFAM" id="SSF52738">
    <property type="entry name" value="Methylesterase CheB, C-terminal domain"/>
    <property type="match status" value="1"/>
</dbReference>
<evidence type="ECO:0000256" key="1">
    <source>
        <dbReference type="ARBA" id="ARBA00022801"/>
    </source>
</evidence>
<comment type="catalytic activity">
    <reaction evidence="3">
        <text>[protein]-L-glutamate 5-O-methyl ester + H2O = L-glutamyl-[protein] + methanol + H(+)</text>
        <dbReference type="Rhea" id="RHEA:23236"/>
        <dbReference type="Rhea" id="RHEA-COMP:10208"/>
        <dbReference type="Rhea" id="RHEA-COMP:10311"/>
        <dbReference type="ChEBI" id="CHEBI:15377"/>
        <dbReference type="ChEBI" id="CHEBI:15378"/>
        <dbReference type="ChEBI" id="CHEBI:17790"/>
        <dbReference type="ChEBI" id="CHEBI:29973"/>
        <dbReference type="ChEBI" id="CHEBI:82795"/>
        <dbReference type="EC" id="3.1.1.61"/>
    </reaction>
</comment>
<dbReference type="PROSITE" id="PS50122">
    <property type="entry name" value="CHEB"/>
    <property type="match status" value="1"/>
</dbReference>
<feature type="active site" evidence="4">
    <location>
        <position position="174"/>
    </location>
</feature>
<feature type="active site" evidence="4">
    <location>
        <position position="148"/>
    </location>
</feature>
<organism evidence="6 7">
    <name type="scientific">Pseudoroseicyclus tamaricis</name>
    <dbReference type="NCBI Taxonomy" id="2705421"/>
    <lineage>
        <taxon>Bacteria</taxon>
        <taxon>Pseudomonadati</taxon>
        <taxon>Pseudomonadota</taxon>
        <taxon>Alphaproteobacteria</taxon>
        <taxon>Rhodobacterales</taxon>
        <taxon>Paracoccaceae</taxon>
        <taxon>Pseudoroseicyclus</taxon>
    </lineage>
</organism>
<dbReference type="PANTHER" id="PTHR42872:SF6">
    <property type="entry name" value="PROTEIN-GLUTAMATE METHYLESTERASE_PROTEIN-GLUTAMINE GLUTAMINASE"/>
    <property type="match status" value="1"/>
</dbReference>
<dbReference type="GO" id="GO:0000156">
    <property type="term" value="F:phosphorelay response regulator activity"/>
    <property type="evidence" value="ECO:0007669"/>
    <property type="project" value="InterPro"/>
</dbReference>
<dbReference type="AlphaFoldDB" id="A0A6B2K074"/>
<dbReference type="EC" id="3.1.1.61" evidence="2"/>
<keyword evidence="4" id="KW-0145">Chemotaxis</keyword>
<evidence type="ECO:0000256" key="3">
    <source>
        <dbReference type="ARBA" id="ARBA00048267"/>
    </source>
</evidence>
<feature type="domain" description="CheB-type methylesterase" evidence="5">
    <location>
        <begin position="131"/>
        <end position="328"/>
    </location>
</feature>
<dbReference type="Proteomes" id="UP000474757">
    <property type="component" value="Unassembled WGS sequence"/>
</dbReference>
<feature type="active site" evidence="4">
    <location>
        <position position="270"/>
    </location>
</feature>
<sequence>MSPCIIIASPDQRCRARLTRLLGGKVTANIVEAATLRDTFNLTEERDPTLVIVDDVLATLPEFRAVQMLFTAIDTRWLTLCTRPGDGRSAIAPTASGLFCLDLTAPPQRILEQVRAVVRNPKKRVSGAPAPSPSAGRSWRRLALIGSSTGGIEALIRILSEYPAQCPPTAIVQHTGQGFGDSLTKLLARNCAAEVRPMEPGLEMRPGRVVIAAGTPRHMELAGASGPPALRFTHAGPVAGHCPSVDALFHSAVPRARKVVGVLLTGMGSDGAQGLLALRRAGAMTLAQDEASSVVYGMPRVAFERGAVCEQVPIGGIAAAILKTAAASSGAGAEPRTGARA</sequence>
<dbReference type="InterPro" id="IPR000673">
    <property type="entry name" value="Sig_transdc_resp-reg_Me-estase"/>
</dbReference>
<dbReference type="CDD" id="cd16432">
    <property type="entry name" value="CheB_Rec"/>
    <property type="match status" value="1"/>
</dbReference>
<gene>
    <name evidence="6" type="ORF">GZA08_12805</name>
</gene>
<evidence type="ECO:0000313" key="7">
    <source>
        <dbReference type="Proteomes" id="UP000474757"/>
    </source>
</evidence>
<dbReference type="GO" id="GO:0008984">
    <property type="term" value="F:protein-glutamate methylesterase activity"/>
    <property type="evidence" value="ECO:0007669"/>
    <property type="project" value="UniProtKB-EC"/>
</dbReference>
<evidence type="ECO:0000256" key="4">
    <source>
        <dbReference type="PROSITE-ProRule" id="PRU00050"/>
    </source>
</evidence>
<keyword evidence="7" id="KW-1185">Reference proteome</keyword>
<protein>
    <recommendedName>
        <fullName evidence="2">protein-glutamate methylesterase</fullName>
        <ecNumber evidence="2">3.1.1.61</ecNumber>
    </recommendedName>
</protein>
<dbReference type="Gene3D" id="3.40.50.180">
    <property type="entry name" value="Methylesterase CheB, C-terminal domain"/>
    <property type="match status" value="1"/>
</dbReference>
<name>A0A6B2K074_9RHOB</name>
<dbReference type="RefSeq" id="WP_163894255.1">
    <property type="nucleotide sequence ID" value="NZ_JAAFYS010000003.1"/>
</dbReference>
<comment type="caution">
    <text evidence="6">The sequence shown here is derived from an EMBL/GenBank/DDBJ whole genome shotgun (WGS) entry which is preliminary data.</text>
</comment>
<evidence type="ECO:0000259" key="5">
    <source>
        <dbReference type="PROSITE" id="PS50122"/>
    </source>
</evidence>
<dbReference type="Pfam" id="PF01339">
    <property type="entry name" value="CheB_methylest"/>
    <property type="match status" value="1"/>
</dbReference>
<dbReference type="InterPro" id="IPR035909">
    <property type="entry name" value="CheB_C"/>
</dbReference>
<dbReference type="GO" id="GO:0006935">
    <property type="term" value="P:chemotaxis"/>
    <property type="evidence" value="ECO:0007669"/>
    <property type="project" value="UniProtKB-UniRule"/>
</dbReference>
<proteinExistence type="predicted"/>
<evidence type="ECO:0000313" key="6">
    <source>
        <dbReference type="EMBL" id="NDV01844.1"/>
    </source>
</evidence>
<reference evidence="6 7" key="1">
    <citation type="submission" date="2020-02" db="EMBL/GenBank/DDBJ databases">
        <title>Pseudoroseicyclus tamarix, sp. nov., isolated from offshore sediment of a Tamarix chinensis forest.</title>
        <authorList>
            <person name="Gai Y."/>
        </authorList>
    </citation>
    <scope>NUCLEOTIDE SEQUENCE [LARGE SCALE GENOMIC DNA]</scope>
    <source>
        <strain evidence="6 7">CLL3-39</strain>
    </source>
</reference>
<keyword evidence="1 4" id="KW-0378">Hydrolase</keyword>